<keyword evidence="3" id="KW-1185">Reference proteome</keyword>
<dbReference type="Proteomes" id="UP000287033">
    <property type="component" value="Unassembled WGS sequence"/>
</dbReference>
<dbReference type="AlphaFoldDB" id="A0A401SN47"/>
<protein>
    <submittedName>
        <fullName evidence="2">Uncharacterized protein</fullName>
    </submittedName>
</protein>
<gene>
    <name evidence="2" type="ORF">chiPu_0010242</name>
</gene>
<comment type="caution">
    <text evidence="2">The sequence shown here is derived from an EMBL/GenBank/DDBJ whole genome shotgun (WGS) entry which is preliminary data.</text>
</comment>
<name>A0A401SN47_CHIPU</name>
<evidence type="ECO:0000313" key="3">
    <source>
        <dbReference type="Proteomes" id="UP000287033"/>
    </source>
</evidence>
<sequence length="134" mass="14591">MDCVRLTAPPIALQLMSLSLAPPTGGHAIGSIPPGRLQWQREVPSGRRGDVPIGWCPPRQSQKAVRRGRSGPPVCFGDVMEEHPHTRRPAPHQAARSTHWSSGGQWGRGLQMPGGDWWGGRSIRRLGARLGLDD</sequence>
<evidence type="ECO:0000313" key="2">
    <source>
        <dbReference type="EMBL" id="GCC31781.1"/>
    </source>
</evidence>
<accession>A0A401SN47</accession>
<feature type="region of interest" description="Disordered" evidence="1">
    <location>
        <begin position="44"/>
        <end position="113"/>
    </location>
</feature>
<evidence type="ECO:0000256" key="1">
    <source>
        <dbReference type="SAM" id="MobiDB-lite"/>
    </source>
</evidence>
<reference evidence="2 3" key="1">
    <citation type="journal article" date="2018" name="Nat. Ecol. Evol.">
        <title>Shark genomes provide insights into elasmobranch evolution and the origin of vertebrates.</title>
        <authorList>
            <person name="Hara Y"/>
            <person name="Yamaguchi K"/>
            <person name="Onimaru K"/>
            <person name="Kadota M"/>
            <person name="Koyanagi M"/>
            <person name="Keeley SD"/>
            <person name="Tatsumi K"/>
            <person name="Tanaka K"/>
            <person name="Motone F"/>
            <person name="Kageyama Y"/>
            <person name="Nozu R"/>
            <person name="Adachi N"/>
            <person name="Nishimura O"/>
            <person name="Nakagawa R"/>
            <person name="Tanegashima C"/>
            <person name="Kiyatake I"/>
            <person name="Matsumoto R"/>
            <person name="Murakumo K"/>
            <person name="Nishida K"/>
            <person name="Terakita A"/>
            <person name="Kuratani S"/>
            <person name="Sato K"/>
            <person name="Hyodo S Kuraku.S."/>
        </authorList>
    </citation>
    <scope>NUCLEOTIDE SEQUENCE [LARGE SCALE GENOMIC DNA]</scope>
</reference>
<dbReference type="EMBL" id="BEZZ01000388">
    <property type="protein sequence ID" value="GCC31781.1"/>
    <property type="molecule type" value="Genomic_DNA"/>
</dbReference>
<organism evidence="2 3">
    <name type="scientific">Chiloscyllium punctatum</name>
    <name type="common">Brownbanded bambooshark</name>
    <name type="synonym">Hemiscyllium punctatum</name>
    <dbReference type="NCBI Taxonomy" id="137246"/>
    <lineage>
        <taxon>Eukaryota</taxon>
        <taxon>Metazoa</taxon>
        <taxon>Chordata</taxon>
        <taxon>Craniata</taxon>
        <taxon>Vertebrata</taxon>
        <taxon>Chondrichthyes</taxon>
        <taxon>Elasmobranchii</taxon>
        <taxon>Galeomorphii</taxon>
        <taxon>Galeoidea</taxon>
        <taxon>Orectolobiformes</taxon>
        <taxon>Hemiscylliidae</taxon>
        <taxon>Chiloscyllium</taxon>
    </lineage>
</organism>
<proteinExistence type="predicted"/>